<dbReference type="Gene3D" id="1.50.40.10">
    <property type="entry name" value="Mitochondrial carrier domain"/>
    <property type="match status" value="1"/>
</dbReference>
<evidence type="ECO:0000256" key="1">
    <source>
        <dbReference type="ARBA" id="ARBA00004141"/>
    </source>
</evidence>
<feature type="transmembrane region" description="Helical" evidence="5">
    <location>
        <begin position="20"/>
        <end position="41"/>
    </location>
</feature>
<keyword evidence="4 5" id="KW-0472">Membrane</keyword>
<name>A0A183A7Q8_9TREM</name>
<dbReference type="WBParaSite" id="ECPE_0000299601-mRNA-1">
    <property type="protein sequence ID" value="ECPE_0000299601-mRNA-1"/>
    <property type="gene ID" value="ECPE_0000299601"/>
</dbReference>
<comment type="subcellular location">
    <subcellularLocation>
        <location evidence="1">Membrane</location>
        <topology evidence="1">Multi-pass membrane protein</topology>
    </subcellularLocation>
</comment>
<keyword evidence="5" id="KW-1133">Transmembrane helix</keyword>
<dbReference type="InterPro" id="IPR023395">
    <property type="entry name" value="MCP_dom_sf"/>
</dbReference>
<evidence type="ECO:0000256" key="5">
    <source>
        <dbReference type="SAM" id="Phobius"/>
    </source>
</evidence>
<organism evidence="6">
    <name type="scientific">Echinostoma caproni</name>
    <dbReference type="NCBI Taxonomy" id="27848"/>
    <lineage>
        <taxon>Eukaryota</taxon>
        <taxon>Metazoa</taxon>
        <taxon>Spiralia</taxon>
        <taxon>Lophotrochozoa</taxon>
        <taxon>Platyhelminthes</taxon>
        <taxon>Trematoda</taxon>
        <taxon>Digenea</taxon>
        <taxon>Plagiorchiida</taxon>
        <taxon>Echinostomata</taxon>
        <taxon>Echinostomatoidea</taxon>
        <taxon>Echinostomatidae</taxon>
        <taxon>Echinostoma</taxon>
    </lineage>
</organism>
<dbReference type="InterPro" id="IPR018108">
    <property type="entry name" value="MCP_transmembrane"/>
</dbReference>
<reference evidence="6" key="1">
    <citation type="submission" date="2016-06" db="UniProtKB">
        <authorList>
            <consortium name="WormBaseParasite"/>
        </authorList>
    </citation>
    <scope>IDENTIFICATION</scope>
</reference>
<keyword evidence="3 5" id="KW-0812">Transmembrane</keyword>
<evidence type="ECO:0000256" key="2">
    <source>
        <dbReference type="ARBA" id="ARBA00006375"/>
    </source>
</evidence>
<evidence type="ECO:0000256" key="4">
    <source>
        <dbReference type="ARBA" id="ARBA00023136"/>
    </source>
</evidence>
<dbReference type="Pfam" id="PF00153">
    <property type="entry name" value="Mito_carr"/>
    <property type="match status" value="1"/>
</dbReference>
<dbReference type="SUPFAM" id="SSF103506">
    <property type="entry name" value="Mitochondrial carrier"/>
    <property type="match status" value="1"/>
</dbReference>
<evidence type="ECO:0000313" key="6">
    <source>
        <dbReference type="WBParaSite" id="ECPE_0000299601-mRNA-1"/>
    </source>
</evidence>
<accession>A0A183A7Q8</accession>
<dbReference type="GO" id="GO:0016020">
    <property type="term" value="C:membrane"/>
    <property type="evidence" value="ECO:0007669"/>
    <property type="project" value="UniProtKB-SubCell"/>
</dbReference>
<comment type="similarity">
    <text evidence="2">Belongs to the mitochondrial carrier (TC 2.A.29) family.</text>
</comment>
<dbReference type="AlphaFoldDB" id="A0A183A7Q8"/>
<protein>
    <submittedName>
        <fullName evidence="6">Mitochondrial carrier domain-containing protein</fullName>
    </submittedName>
</protein>
<evidence type="ECO:0000256" key="3">
    <source>
        <dbReference type="ARBA" id="ARBA00022692"/>
    </source>
</evidence>
<proteinExistence type="inferred from homology"/>
<sequence>LSYEWIKDTLKKRSGSGDELSVGKTLFAGGIAGIFNWLVAIPPDVLKSRYQSATRSMTISYDFVVSLKEINDVEVVL</sequence>